<feature type="transmembrane region" description="Helical" evidence="9">
    <location>
        <begin position="98"/>
        <end position="115"/>
    </location>
</feature>
<dbReference type="PANTHER" id="PTHR33989">
    <property type="match status" value="1"/>
</dbReference>
<evidence type="ECO:0000256" key="6">
    <source>
        <dbReference type="ARBA" id="ARBA00022989"/>
    </source>
</evidence>
<dbReference type="PIRSF" id="PIRSF006351">
    <property type="entry name" value="PTS_EIIC-Cellobiose"/>
    <property type="match status" value="1"/>
</dbReference>
<evidence type="ECO:0000256" key="7">
    <source>
        <dbReference type="ARBA" id="ARBA00023136"/>
    </source>
</evidence>
<comment type="subcellular location">
    <subcellularLocation>
        <location evidence="1">Cell membrane</location>
        <topology evidence="1">Multi-pass membrane protein</topology>
    </subcellularLocation>
</comment>
<evidence type="ECO:0000313" key="12">
    <source>
        <dbReference type="Proteomes" id="UP000601171"/>
    </source>
</evidence>
<feature type="transmembrane region" description="Helical" evidence="9">
    <location>
        <begin position="337"/>
        <end position="359"/>
    </location>
</feature>
<keyword evidence="4 8" id="KW-0762">Sugar transport</keyword>
<protein>
    <recommendedName>
        <fullName evidence="8">Permease IIC component</fullName>
    </recommendedName>
</protein>
<keyword evidence="5 9" id="KW-0812">Transmembrane</keyword>
<keyword evidence="2 8" id="KW-0813">Transport</keyword>
<sequence length="426" mass="45694">MDKFMKWMEEKFVPVAGRIGSQRHLAAIRDGFVGIMPLVLAGSIAVLLNNTLGAWIPGLGNILGPINSNVWWGTFAMLALLVTFSVGYNLAKSYEEDGLSAGLISVAAFLITLPQGTDESGWGFLWNGYLDAKGLFTGLIVALIATEIFVKLTKRGLVIKMPENVPPAVGKAFAALIPGFISVYVFGLITFLITKAGLNSLYDVIFNIIQKPLMGLGQGVVSVVLIPILINLFWFFGLHGANIFEPIMQSIYMPALVENAAAVEAGLKAPHLVTKTFFDSYVHLGGSGATLALILAIFLVVKERKEYKEVAKLSLAPGIFQINESIMYGLPIVLNPILFIPFLLVPGVISLIAYLATAIGLVPPTYVVIPWISPVGIGAFLGTGAKGIGSIMAAILALVNFAVATLIYLPFVKMAEKQAIDREKAK</sequence>
<keyword evidence="7 8" id="KW-0472">Membrane</keyword>
<evidence type="ECO:0000256" key="2">
    <source>
        <dbReference type="ARBA" id="ARBA00022448"/>
    </source>
</evidence>
<feature type="transmembrane region" description="Helical" evidence="9">
    <location>
        <begin position="391"/>
        <end position="412"/>
    </location>
</feature>
<feature type="transmembrane region" description="Helical" evidence="9">
    <location>
        <begin position="213"/>
        <end position="238"/>
    </location>
</feature>
<dbReference type="InterPro" id="IPR003352">
    <property type="entry name" value="PTS_EIIC"/>
</dbReference>
<evidence type="ECO:0000256" key="3">
    <source>
        <dbReference type="ARBA" id="ARBA00022475"/>
    </source>
</evidence>
<dbReference type="GO" id="GO:0008982">
    <property type="term" value="F:protein-N(PI)-phosphohistidine-sugar phosphotransferase activity"/>
    <property type="evidence" value="ECO:0007669"/>
    <property type="project" value="UniProtKB-UniRule"/>
</dbReference>
<dbReference type="PANTHER" id="PTHR33989:SF4">
    <property type="entry name" value="PTS SYSTEM N,N'-DIACETYLCHITOBIOSE-SPECIFIC EIIC COMPONENT"/>
    <property type="match status" value="1"/>
</dbReference>
<gene>
    <name evidence="11" type="ORF">H8707_06960</name>
</gene>
<dbReference type="RefSeq" id="WP_262429430.1">
    <property type="nucleotide sequence ID" value="NZ_JACRTG010000018.1"/>
</dbReference>
<dbReference type="Pfam" id="PF02378">
    <property type="entry name" value="PTS_EIIC"/>
    <property type="match status" value="1"/>
</dbReference>
<feature type="transmembrane region" description="Helical" evidence="9">
    <location>
        <begin position="135"/>
        <end position="152"/>
    </location>
</feature>
<feature type="transmembrane region" description="Helical" evidence="9">
    <location>
        <begin position="31"/>
        <end position="50"/>
    </location>
</feature>
<dbReference type="GO" id="GO:0005886">
    <property type="term" value="C:plasma membrane"/>
    <property type="evidence" value="ECO:0007669"/>
    <property type="project" value="UniProtKB-SubCell"/>
</dbReference>
<evidence type="ECO:0000259" key="10">
    <source>
        <dbReference type="PROSITE" id="PS51105"/>
    </source>
</evidence>
<evidence type="ECO:0000256" key="9">
    <source>
        <dbReference type="SAM" id="Phobius"/>
    </source>
</evidence>
<dbReference type="PROSITE" id="PS51105">
    <property type="entry name" value="PTS_EIIC_TYPE_3"/>
    <property type="match status" value="1"/>
</dbReference>
<name>A0A926EWZ7_9FIRM</name>
<evidence type="ECO:0000256" key="8">
    <source>
        <dbReference type="PIRNR" id="PIRNR006351"/>
    </source>
</evidence>
<dbReference type="InterPro" id="IPR004501">
    <property type="entry name" value="PTS_EIIC_3"/>
</dbReference>
<dbReference type="GO" id="GO:0009401">
    <property type="term" value="P:phosphoenolpyruvate-dependent sugar phosphotransferase system"/>
    <property type="evidence" value="ECO:0007669"/>
    <property type="project" value="InterPro"/>
</dbReference>
<evidence type="ECO:0000313" key="11">
    <source>
        <dbReference type="EMBL" id="MBC8587974.1"/>
    </source>
</evidence>
<dbReference type="AlphaFoldDB" id="A0A926EWZ7"/>
<dbReference type="EMBL" id="JACRTG010000018">
    <property type="protein sequence ID" value="MBC8587974.1"/>
    <property type="molecule type" value="Genomic_DNA"/>
</dbReference>
<evidence type="ECO:0000256" key="4">
    <source>
        <dbReference type="ARBA" id="ARBA00022597"/>
    </source>
</evidence>
<feature type="transmembrane region" description="Helical" evidence="9">
    <location>
        <begin position="70"/>
        <end position="91"/>
    </location>
</feature>
<evidence type="ECO:0000256" key="5">
    <source>
        <dbReference type="ARBA" id="ARBA00022692"/>
    </source>
</evidence>
<keyword evidence="3 8" id="KW-1003">Cell membrane</keyword>
<feature type="transmembrane region" description="Helical" evidence="9">
    <location>
        <begin position="366"/>
        <end position="385"/>
    </location>
</feature>
<organism evidence="11 12">
    <name type="scientific">Paratissierella segnis</name>
    <dbReference type="NCBI Taxonomy" id="2763679"/>
    <lineage>
        <taxon>Bacteria</taxon>
        <taxon>Bacillati</taxon>
        <taxon>Bacillota</taxon>
        <taxon>Tissierellia</taxon>
        <taxon>Tissierellales</taxon>
        <taxon>Tissierellaceae</taxon>
        <taxon>Paratissierella</taxon>
    </lineage>
</organism>
<dbReference type="GO" id="GO:1902815">
    <property type="term" value="P:N,N'-diacetylchitobiose import"/>
    <property type="evidence" value="ECO:0007669"/>
    <property type="project" value="TreeGrafter"/>
</dbReference>
<dbReference type="InterPro" id="IPR004796">
    <property type="entry name" value="PTS_IIC_cello"/>
</dbReference>
<dbReference type="InterPro" id="IPR051088">
    <property type="entry name" value="PTS_Sugar-EIIC/EIIB"/>
</dbReference>
<proteinExistence type="predicted"/>
<accession>A0A926EWZ7</accession>
<dbReference type="NCBIfam" id="TIGR00410">
    <property type="entry name" value="lacE"/>
    <property type="match status" value="1"/>
</dbReference>
<keyword evidence="6 9" id="KW-1133">Transmembrane helix</keyword>
<reference evidence="11" key="1">
    <citation type="submission" date="2020-08" db="EMBL/GenBank/DDBJ databases">
        <title>Genome public.</title>
        <authorList>
            <person name="Liu C."/>
            <person name="Sun Q."/>
        </authorList>
    </citation>
    <scope>NUCLEOTIDE SEQUENCE</scope>
    <source>
        <strain evidence="11">BX21</strain>
    </source>
</reference>
<feature type="transmembrane region" description="Helical" evidence="9">
    <location>
        <begin position="281"/>
        <end position="301"/>
    </location>
</feature>
<feature type="domain" description="PTS EIIC type-3" evidence="10">
    <location>
        <begin position="8"/>
        <end position="411"/>
    </location>
</feature>
<keyword evidence="12" id="KW-1185">Reference proteome</keyword>
<feature type="transmembrane region" description="Helical" evidence="9">
    <location>
        <begin position="173"/>
        <end position="193"/>
    </location>
</feature>
<evidence type="ECO:0000256" key="1">
    <source>
        <dbReference type="ARBA" id="ARBA00004651"/>
    </source>
</evidence>
<comment type="function">
    <text evidence="8">The phosphoenolpyruvate-dependent sugar phosphotransferase system (PTS), a major carbohydrate active -transport system, catalyzes the phosphorylation of incoming sugar substrates concomitant with their translocation across the cell membrane.</text>
</comment>
<dbReference type="Proteomes" id="UP000601171">
    <property type="component" value="Unassembled WGS sequence"/>
</dbReference>
<comment type="caution">
    <text evidence="11">The sequence shown here is derived from an EMBL/GenBank/DDBJ whole genome shotgun (WGS) entry which is preliminary data.</text>
</comment>